<feature type="transmembrane region" description="Helical" evidence="2">
    <location>
        <begin position="49"/>
        <end position="69"/>
    </location>
</feature>
<evidence type="ECO:0000256" key="1">
    <source>
        <dbReference type="SAM" id="MobiDB-lite"/>
    </source>
</evidence>
<proteinExistence type="predicted"/>
<dbReference type="Proteomes" id="UP000635245">
    <property type="component" value="Unassembled WGS sequence"/>
</dbReference>
<reference evidence="3" key="1">
    <citation type="submission" date="2020-12" db="EMBL/GenBank/DDBJ databases">
        <title>Prauserella sp. ASG 168, a novel actinomycete isolated from cave rock.</title>
        <authorList>
            <person name="Suriyachadkun C."/>
        </authorList>
    </citation>
    <scope>NUCLEOTIDE SEQUENCE</scope>
    <source>
        <strain evidence="3">ASG 168</strain>
    </source>
</reference>
<protein>
    <submittedName>
        <fullName evidence="3">DUF2637 domain-containing protein</fullName>
    </submittedName>
</protein>
<feature type="region of interest" description="Disordered" evidence="1">
    <location>
        <begin position="132"/>
        <end position="187"/>
    </location>
</feature>
<sequence>MSATDTPPRTGRLVDFLRITVAVILGGIGAAAGFTHTHEWASHHGQTGWLAWATAVVIEGMVVVAGFEVQRDHRHGHTGRITFPMTVLVAGFGVQMAAQVALAEPSPAGWLVAAMPALGFLVVVKLLMRRTPTSPATSTPEPAPAPAPVPAMPGESKPTTPTAPDTTAEPSEQITAPEPVKSPRLRLPAPLTARLDDLAEQARRDGRQLTAADIRQAVKVPEDMALRILADLTPRNGHTVTGG</sequence>
<feature type="compositionally biased region" description="Low complexity" evidence="1">
    <location>
        <begin position="158"/>
        <end position="170"/>
    </location>
</feature>
<dbReference type="AlphaFoldDB" id="A0A934QUI0"/>
<evidence type="ECO:0000256" key="2">
    <source>
        <dbReference type="SAM" id="Phobius"/>
    </source>
</evidence>
<dbReference type="Pfam" id="PF10935">
    <property type="entry name" value="DUF2637"/>
    <property type="match status" value="1"/>
</dbReference>
<evidence type="ECO:0000313" key="4">
    <source>
        <dbReference type="Proteomes" id="UP000635245"/>
    </source>
</evidence>
<keyword evidence="2" id="KW-0472">Membrane</keyword>
<feature type="transmembrane region" description="Helical" evidence="2">
    <location>
        <begin position="108"/>
        <end position="128"/>
    </location>
</feature>
<dbReference type="InterPro" id="IPR021235">
    <property type="entry name" value="DUF2637"/>
</dbReference>
<name>A0A934QUI0_9PSEU</name>
<feature type="transmembrane region" description="Helical" evidence="2">
    <location>
        <begin position="16"/>
        <end position="37"/>
    </location>
</feature>
<keyword evidence="2" id="KW-1133">Transmembrane helix</keyword>
<feature type="compositionally biased region" description="Pro residues" evidence="1">
    <location>
        <begin position="141"/>
        <end position="151"/>
    </location>
</feature>
<comment type="caution">
    <text evidence="3">The sequence shown here is derived from an EMBL/GenBank/DDBJ whole genome shotgun (WGS) entry which is preliminary data.</text>
</comment>
<organism evidence="3 4">
    <name type="scientific">Prauserella cavernicola</name>
    <dbReference type="NCBI Taxonomy" id="2800127"/>
    <lineage>
        <taxon>Bacteria</taxon>
        <taxon>Bacillati</taxon>
        <taxon>Actinomycetota</taxon>
        <taxon>Actinomycetes</taxon>
        <taxon>Pseudonocardiales</taxon>
        <taxon>Pseudonocardiaceae</taxon>
        <taxon>Prauserella</taxon>
    </lineage>
</organism>
<dbReference type="EMBL" id="JAENJH010000003">
    <property type="protein sequence ID" value="MBK1785579.1"/>
    <property type="molecule type" value="Genomic_DNA"/>
</dbReference>
<keyword evidence="4" id="KW-1185">Reference proteome</keyword>
<accession>A0A934QUI0</accession>
<gene>
    <name evidence="3" type="ORF">JHE00_14710</name>
</gene>
<keyword evidence="2" id="KW-0812">Transmembrane</keyword>
<feature type="transmembrane region" description="Helical" evidence="2">
    <location>
        <begin position="81"/>
        <end position="102"/>
    </location>
</feature>
<evidence type="ECO:0000313" key="3">
    <source>
        <dbReference type="EMBL" id="MBK1785579.1"/>
    </source>
</evidence>